<sequence>MMQANWVKAKPARGSRGKFDDVIFLKRLMVHLAGIPHYSDEAALEKFRPRAALAVWVAGLGEVCCLSTKYEREYVHSVKQLRTIGFYSLVVGKIYGEEYLEITCDHWYENVYGELGYNKMKQTVNVTYCQSDNVQHGASTGPHLVTVFLRNIVYYLQRHV</sequence>
<gene>
    <name evidence="1" type="ORF">M440DRAFT_88141</name>
</gene>
<proteinExistence type="predicted"/>
<dbReference type="Proteomes" id="UP000240760">
    <property type="component" value="Unassembled WGS sequence"/>
</dbReference>
<dbReference type="AlphaFoldDB" id="A0A2T4CJ62"/>
<evidence type="ECO:0000313" key="1">
    <source>
        <dbReference type="EMBL" id="PTB81573.1"/>
    </source>
</evidence>
<dbReference type="EMBL" id="KZ679126">
    <property type="protein sequence ID" value="PTB81573.1"/>
    <property type="molecule type" value="Genomic_DNA"/>
</dbReference>
<organism evidence="1 2">
    <name type="scientific">Trichoderma longibrachiatum ATCC 18648</name>
    <dbReference type="NCBI Taxonomy" id="983965"/>
    <lineage>
        <taxon>Eukaryota</taxon>
        <taxon>Fungi</taxon>
        <taxon>Dikarya</taxon>
        <taxon>Ascomycota</taxon>
        <taxon>Pezizomycotina</taxon>
        <taxon>Sordariomycetes</taxon>
        <taxon>Hypocreomycetidae</taxon>
        <taxon>Hypocreales</taxon>
        <taxon>Hypocreaceae</taxon>
        <taxon>Trichoderma</taxon>
    </lineage>
</organism>
<evidence type="ECO:0000313" key="2">
    <source>
        <dbReference type="Proteomes" id="UP000240760"/>
    </source>
</evidence>
<keyword evidence="2" id="KW-1185">Reference proteome</keyword>
<reference evidence="1 2" key="1">
    <citation type="submission" date="2016-07" db="EMBL/GenBank/DDBJ databases">
        <title>Multiple horizontal gene transfer events from other fungi enriched the ability of initially mycotrophic Trichoderma (Ascomycota) to feed on dead plant biomass.</title>
        <authorList>
            <consortium name="DOE Joint Genome Institute"/>
            <person name="Aerts A."/>
            <person name="Atanasova L."/>
            <person name="Chenthamara K."/>
            <person name="Zhang J."/>
            <person name="Grujic M."/>
            <person name="Henrissat B."/>
            <person name="Kuo A."/>
            <person name="Salamov A."/>
            <person name="Lipzen A."/>
            <person name="Labutti K."/>
            <person name="Barry K."/>
            <person name="Miao Y."/>
            <person name="Rahimi M.J."/>
            <person name="Shen Q."/>
            <person name="Grigoriev I.V."/>
            <person name="Kubicek C.P."/>
            <person name="Druzhinina I.S."/>
        </authorList>
    </citation>
    <scope>NUCLEOTIDE SEQUENCE [LARGE SCALE GENOMIC DNA]</scope>
    <source>
        <strain evidence="1 2">ATCC 18648</strain>
    </source>
</reference>
<accession>A0A2T4CJ62</accession>
<name>A0A2T4CJ62_TRILO</name>
<protein>
    <submittedName>
        <fullName evidence="1">Uncharacterized protein</fullName>
    </submittedName>
</protein>